<dbReference type="VEuPathDB" id="FungiDB:yc1106_06948"/>
<proteinExistence type="predicted"/>
<dbReference type="AlphaFoldDB" id="A0A9Q9DVB0"/>
<dbReference type="OrthoDB" id="5117488at2759"/>
<dbReference type="Proteomes" id="UP001056012">
    <property type="component" value="Chromosome 5"/>
</dbReference>
<gene>
    <name evidence="1" type="ORF">yc1106_06948</name>
</gene>
<reference evidence="1" key="1">
    <citation type="submission" date="2021-12" db="EMBL/GenBank/DDBJ databases">
        <title>Curvularia clavata genome.</title>
        <authorList>
            <person name="Cao Y."/>
        </authorList>
    </citation>
    <scope>NUCLEOTIDE SEQUENCE</scope>
    <source>
        <strain evidence="1">Yc1106</strain>
    </source>
</reference>
<name>A0A9Q9DVB0_CURCL</name>
<evidence type="ECO:0000313" key="2">
    <source>
        <dbReference type="Proteomes" id="UP001056012"/>
    </source>
</evidence>
<dbReference type="EMBL" id="CP089278">
    <property type="protein sequence ID" value="USP79674.1"/>
    <property type="molecule type" value="Genomic_DNA"/>
</dbReference>
<protein>
    <submittedName>
        <fullName evidence="1">Uncharacterized protein</fullName>
    </submittedName>
</protein>
<sequence length="197" mass="22149">MAPWYEKFITREDATPDPRRTSEMPALKLNYVAGLDYRRSLTAAGEKTPRYEIQRQAKFGGRGSQVHVMSSAHKDDPIAIIDFHMTNVTVEFQKRQHKIKLDTLGSIDPGSGLSTLHLKPTGGKAYGHASWEYRDENSLVMSVEIDDGQVNGLIALWKENLDPETVEDLILVGITKIEQYKRVLRQAKRTIVIAATA</sequence>
<organism evidence="1 2">
    <name type="scientific">Curvularia clavata</name>
    <dbReference type="NCBI Taxonomy" id="95742"/>
    <lineage>
        <taxon>Eukaryota</taxon>
        <taxon>Fungi</taxon>
        <taxon>Dikarya</taxon>
        <taxon>Ascomycota</taxon>
        <taxon>Pezizomycotina</taxon>
        <taxon>Dothideomycetes</taxon>
        <taxon>Pleosporomycetidae</taxon>
        <taxon>Pleosporales</taxon>
        <taxon>Pleosporineae</taxon>
        <taxon>Pleosporaceae</taxon>
        <taxon>Curvularia</taxon>
    </lineage>
</organism>
<accession>A0A9Q9DVB0</accession>
<keyword evidence="2" id="KW-1185">Reference proteome</keyword>
<evidence type="ECO:0000313" key="1">
    <source>
        <dbReference type="EMBL" id="USP79674.1"/>
    </source>
</evidence>